<accession>A0A822V7A4</accession>
<feature type="transmembrane region" description="Helical" evidence="4">
    <location>
        <begin position="134"/>
        <end position="154"/>
    </location>
</feature>
<keyword evidence="2 4" id="KW-1133">Transmembrane helix</keyword>
<feature type="domain" description="Major facilitator superfamily (MFS) profile" evidence="5">
    <location>
        <begin position="221"/>
        <end position="418"/>
    </location>
</feature>
<dbReference type="SUPFAM" id="SSF103473">
    <property type="entry name" value="MFS general substrate transporter"/>
    <property type="match status" value="1"/>
</dbReference>
<keyword evidence="1 4" id="KW-0812">Transmembrane</keyword>
<feature type="transmembrane region" description="Helical" evidence="4">
    <location>
        <begin position="247"/>
        <end position="268"/>
    </location>
</feature>
<feature type="transmembrane region" description="Helical" evidence="4">
    <location>
        <begin position="344"/>
        <end position="361"/>
    </location>
</feature>
<feature type="transmembrane region" description="Helical" evidence="4">
    <location>
        <begin position="102"/>
        <end position="122"/>
    </location>
</feature>
<sequence>MSSAMTERSRWTYLACSCLVLICTGSIYAFSVLSGPLAQLRGWSAADVALGFAINAAIGPIPMILGGKLVDKGYARGATACGGALFGLAFVITSWVPSLAVFYLAYGVFGGIGIGFAYAGALGSTTRYFSDKRGLATGILTAANGMAAVITAPLAQTLITSHGVVVTLQVLGIGFMLVSLICGGIIRSAPEGYSPPGTFRNPHTRRPPVAGLRWQQMLSRPLFYLLLCIFGLGALSGLMVAANVAPIAVNMFGISAGTAAAFVGVYSVSNALGRFIWGAASDKIGAKNVLIAIFVLVAVMLAVLSNATSVAGFTVGLIGIGLSFGGIMGVFPSLATEAFGQRNFGVNYGILFVGYSAAAFIGPRMGASIGAADGGDFSRAFLIALAFCGAGLIATIVLRVIARKPAPIIELSSTHTGE</sequence>
<evidence type="ECO:0000313" key="7">
    <source>
        <dbReference type="Proteomes" id="UP000192074"/>
    </source>
</evidence>
<comment type="caution">
    <text evidence="6">The sequence shown here is derived from an EMBL/GenBank/DDBJ whole genome shotgun (WGS) entry which is preliminary data.</text>
</comment>
<gene>
    <name evidence="6" type="ORF">AGR4A_pAt30197</name>
</gene>
<dbReference type="PROSITE" id="PS50850">
    <property type="entry name" value="MFS"/>
    <property type="match status" value="1"/>
</dbReference>
<proteinExistence type="predicted"/>
<feature type="transmembrane region" description="Helical" evidence="4">
    <location>
        <begin position="166"/>
        <end position="186"/>
    </location>
</feature>
<feature type="transmembrane region" description="Helical" evidence="4">
    <location>
        <begin position="45"/>
        <end position="65"/>
    </location>
</feature>
<dbReference type="CDD" id="cd17353">
    <property type="entry name" value="MFS_OFA_like"/>
    <property type="match status" value="1"/>
</dbReference>
<dbReference type="InterPro" id="IPR020846">
    <property type="entry name" value="MFS_dom"/>
</dbReference>
<feature type="transmembrane region" description="Helical" evidence="4">
    <location>
        <begin position="381"/>
        <end position="402"/>
    </location>
</feature>
<evidence type="ECO:0000256" key="2">
    <source>
        <dbReference type="ARBA" id="ARBA00022989"/>
    </source>
</evidence>
<feature type="transmembrane region" description="Helical" evidence="4">
    <location>
        <begin position="77"/>
        <end position="96"/>
    </location>
</feature>
<keyword evidence="3 4" id="KW-0472">Membrane</keyword>
<dbReference type="PANTHER" id="PTHR11360:SF317">
    <property type="entry name" value="MAJOR FACILITATOR SUPERFAMILY (MFS) PROFILE DOMAIN-CONTAINING PROTEIN-RELATED"/>
    <property type="match status" value="1"/>
</dbReference>
<feature type="transmembrane region" description="Helical" evidence="4">
    <location>
        <begin position="222"/>
        <end position="241"/>
    </location>
</feature>
<dbReference type="InterPro" id="IPR036259">
    <property type="entry name" value="MFS_trans_sf"/>
</dbReference>
<dbReference type="PANTHER" id="PTHR11360">
    <property type="entry name" value="MONOCARBOXYLATE TRANSPORTER"/>
    <property type="match status" value="1"/>
</dbReference>
<name>A0A822V7A4_AGRTU</name>
<dbReference type="Gene3D" id="1.20.1250.20">
    <property type="entry name" value="MFS general substrate transporter like domains"/>
    <property type="match status" value="2"/>
</dbReference>
<evidence type="ECO:0000259" key="5">
    <source>
        <dbReference type="PROSITE" id="PS50850"/>
    </source>
</evidence>
<feature type="transmembrane region" description="Helical" evidence="4">
    <location>
        <begin position="313"/>
        <end position="332"/>
    </location>
</feature>
<dbReference type="EMBL" id="FCNL01000042">
    <property type="protein sequence ID" value="CVI25382.1"/>
    <property type="molecule type" value="Genomic_DNA"/>
</dbReference>
<dbReference type="AlphaFoldDB" id="A0A822V7A4"/>
<organism evidence="6 7">
    <name type="scientific">Agrobacterium tumefaciens str. B6</name>
    <dbReference type="NCBI Taxonomy" id="1183423"/>
    <lineage>
        <taxon>Bacteria</taxon>
        <taxon>Pseudomonadati</taxon>
        <taxon>Pseudomonadota</taxon>
        <taxon>Alphaproteobacteria</taxon>
        <taxon>Hyphomicrobiales</taxon>
        <taxon>Rhizobiaceae</taxon>
        <taxon>Rhizobium/Agrobacterium group</taxon>
        <taxon>Agrobacterium</taxon>
        <taxon>Agrobacterium tumefaciens complex</taxon>
    </lineage>
</organism>
<dbReference type="Pfam" id="PF07690">
    <property type="entry name" value="MFS_1"/>
    <property type="match status" value="2"/>
</dbReference>
<evidence type="ECO:0000256" key="4">
    <source>
        <dbReference type="SAM" id="Phobius"/>
    </source>
</evidence>
<evidence type="ECO:0000256" key="3">
    <source>
        <dbReference type="ARBA" id="ARBA00023136"/>
    </source>
</evidence>
<protein>
    <submittedName>
        <fullName evidence="6">Major facilitator family transporter</fullName>
    </submittedName>
</protein>
<reference evidence="6 7" key="1">
    <citation type="submission" date="2016-01" db="EMBL/GenBank/DDBJ databases">
        <authorList>
            <person name="Regsiter A."/>
            <person name="william w."/>
        </authorList>
    </citation>
    <scope>NUCLEOTIDE SEQUENCE [LARGE SCALE GENOMIC DNA]</scope>
    <source>
        <strain evidence="6 7">B6</strain>
    </source>
</reference>
<dbReference type="GO" id="GO:0022857">
    <property type="term" value="F:transmembrane transporter activity"/>
    <property type="evidence" value="ECO:0007669"/>
    <property type="project" value="InterPro"/>
</dbReference>
<dbReference type="InterPro" id="IPR011701">
    <property type="entry name" value="MFS"/>
</dbReference>
<evidence type="ECO:0000256" key="1">
    <source>
        <dbReference type="ARBA" id="ARBA00022692"/>
    </source>
</evidence>
<dbReference type="Proteomes" id="UP000192074">
    <property type="component" value="Unassembled WGS sequence"/>
</dbReference>
<evidence type="ECO:0000313" key="6">
    <source>
        <dbReference type="EMBL" id="CVI25382.1"/>
    </source>
</evidence>
<dbReference type="InterPro" id="IPR050327">
    <property type="entry name" value="Proton-linked_MCT"/>
</dbReference>
<feature type="transmembrane region" description="Helical" evidence="4">
    <location>
        <begin position="289"/>
        <end position="307"/>
    </location>
</feature>